<dbReference type="InterPro" id="IPR033138">
    <property type="entry name" value="Cu_oxidase_CS"/>
</dbReference>
<evidence type="ECO:0000259" key="6">
    <source>
        <dbReference type="Pfam" id="PF07732"/>
    </source>
</evidence>
<dbReference type="AlphaFoldDB" id="A0A9N9I867"/>
<dbReference type="Proteomes" id="UP000789405">
    <property type="component" value="Unassembled WGS sequence"/>
</dbReference>
<dbReference type="PANTHER" id="PTHR11709:SF511">
    <property type="entry name" value="LACCASE"/>
    <property type="match status" value="1"/>
</dbReference>
<keyword evidence="8" id="KW-1185">Reference proteome</keyword>
<dbReference type="GO" id="GO:0005507">
    <property type="term" value="F:copper ion binding"/>
    <property type="evidence" value="ECO:0007669"/>
    <property type="project" value="InterPro"/>
</dbReference>
<sequence length="386" mass="43863">MRHQKSVYNLTISEEKLAPDGFTREMFAINGQFPDRLVEVNKGDTLVFNVYNDLDDETSIHSHGIFQRGTPWYDGVPWHTQCGIPSKKTFTYEFKVDQILLQDWYHTDAKTLLPQFLSPASQGNEPIPVNSLINGKNSCNCSWASEGSNCVSTASLHPMDVIEVEGMMTKRKYWMRAEMETACFTNEPDTLNSLVKAIVEYEDCDDNYNTNSTAWTDSQENCIDLDTSSLIPYQEQTIPNVDYKLTLMSVFIQMLQKVYDNVTKFATDQNVYIIDKDEVVDIILLNSDTGEHPFHLHGHVFWLLGVGKNGTSPDYDSVNTKNPIQRDTASVLAGGWLIARFVSNNPGVWGYHCHIEWHVQSGLVMAFVAQPDKIKKLKAPDDWKEL</sequence>
<name>A0A9N9I867_9GLOM</name>
<feature type="domain" description="Plastocyanin-like" evidence="5">
    <location>
        <begin position="257"/>
        <end position="372"/>
    </location>
</feature>
<dbReference type="InterPro" id="IPR002355">
    <property type="entry name" value="Cu_oxidase_Cu_BS"/>
</dbReference>
<dbReference type="InterPro" id="IPR008972">
    <property type="entry name" value="Cupredoxin"/>
</dbReference>
<protein>
    <submittedName>
        <fullName evidence="7">1883_t:CDS:1</fullName>
    </submittedName>
</protein>
<dbReference type="PROSITE" id="PS00079">
    <property type="entry name" value="MULTICOPPER_OXIDASE1"/>
    <property type="match status" value="1"/>
</dbReference>
<keyword evidence="2" id="KW-0479">Metal-binding</keyword>
<accession>A0A9N9I867</accession>
<evidence type="ECO:0000313" key="8">
    <source>
        <dbReference type="Proteomes" id="UP000789405"/>
    </source>
</evidence>
<dbReference type="Pfam" id="PF07731">
    <property type="entry name" value="Cu-oxidase_2"/>
    <property type="match status" value="1"/>
</dbReference>
<keyword evidence="4" id="KW-0186">Copper</keyword>
<evidence type="ECO:0000259" key="5">
    <source>
        <dbReference type="Pfam" id="PF07731"/>
    </source>
</evidence>
<dbReference type="OrthoDB" id="2121828at2759"/>
<evidence type="ECO:0000256" key="1">
    <source>
        <dbReference type="ARBA" id="ARBA00010609"/>
    </source>
</evidence>
<feature type="domain" description="Plastocyanin-like" evidence="6">
    <location>
        <begin position="12"/>
        <end position="110"/>
    </location>
</feature>
<dbReference type="InterPro" id="IPR011706">
    <property type="entry name" value="Cu-oxidase_C"/>
</dbReference>
<dbReference type="EMBL" id="CAJVPY010011298">
    <property type="protein sequence ID" value="CAG8725825.1"/>
    <property type="molecule type" value="Genomic_DNA"/>
</dbReference>
<evidence type="ECO:0000256" key="3">
    <source>
        <dbReference type="ARBA" id="ARBA00023002"/>
    </source>
</evidence>
<dbReference type="GO" id="GO:0016491">
    <property type="term" value="F:oxidoreductase activity"/>
    <property type="evidence" value="ECO:0007669"/>
    <property type="project" value="UniProtKB-KW"/>
</dbReference>
<reference evidence="7" key="1">
    <citation type="submission" date="2021-06" db="EMBL/GenBank/DDBJ databases">
        <authorList>
            <person name="Kallberg Y."/>
            <person name="Tangrot J."/>
            <person name="Rosling A."/>
        </authorList>
    </citation>
    <scope>NUCLEOTIDE SEQUENCE</scope>
    <source>
        <strain evidence="7">MA453B</strain>
    </source>
</reference>
<comment type="caution">
    <text evidence="7">The sequence shown here is derived from an EMBL/GenBank/DDBJ whole genome shotgun (WGS) entry which is preliminary data.</text>
</comment>
<proteinExistence type="inferred from homology"/>
<evidence type="ECO:0000256" key="2">
    <source>
        <dbReference type="ARBA" id="ARBA00022723"/>
    </source>
</evidence>
<gene>
    <name evidence="7" type="ORF">DERYTH_LOCUS14707</name>
</gene>
<dbReference type="InterPro" id="IPR045087">
    <property type="entry name" value="Cu-oxidase_fam"/>
</dbReference>
<dbReference type="PANTHER" id="PTHR11709">
    <property type="entry name" value="MULTI-COPPER OXIDASE"/>
    <property type="match status" value="1"/>
</dbReference>
<comment type="similarity">
    <text evidence="1">Belongs to the multicopper oxidase family.</text>
</comment>
<dbReference type="InterPro" id="IPR011707">
    <property type="entry name" value="Cu-oxidase-like_N"/>
</dbReference>
<evidence type="ECO:0000313" key="7">
    <source>
        <dbReference type="EMBL" id="CAG8725825.1"/>
    </source>
</evidence>
<dbReference type="Pfam" id="PF07732">
    <property type="entry name" value="Cu-oxidase_3"/>
    <property type="match status" value="1"/>
</dbReference>
<evidence type="ECO:0000256" key="4">
    <source>
        <dbReference type="ARBA" id="ARBA00023008"/>
    </source>
</evidence>
<keyword evidence="3" id="KW-0560">Oxidoreductase</keyword>
<dbReference type="SUPFAM" id="SSF49503">
    <property type="entry name" value="Cupredoxins"/>
    <property type="match status" value="3"/>
</dbReference>
<dbReference type="PROSITE" id="PS00080">
    <property type="entry name" value="MULTICOPPER_OXIDASE2"/>
    <property type="match status" value="1"/>
</dbReference>
<feature type="non-terminal residue" evidence="7">
    <location>
        <position position="386"/>
    </location>
</feature>
<dbReference type="Gene3D" id="2.60.40.420">
    <property type="entry name" value="Cupredoxins - blue copper proteins"/>
    <property type="match status" value="4"/>
</dbReference>
<organism evidence="7 8">
    <name type="scientific">Dentiscutata erythropus</name>
    <dbReference type="NCBI Taxonomy" id="1348616"/>
    <lineage>
        <taxon>Eukaryota</taxon>
        <taxon>Fungi</taxon>
        <taxon>Fungi incertae sedis</taxon>
        <taxon>Mucoromycota</taxon>
        <taxon>Glomeromycotina</taxon>
        <taxon>Glomeromycetes</taxon>
        <taxon>Diversisporales</taxon>
        <taxon>Gigasporaceae</taxon>
        <taxon>Dentiscutata</taxon>
    </lineage>
</organism>